<evidence type="ECO:0000313" key="1">
    <source>
        <dbReference type="EMBL" id="KAK3725658.1"/>
    </source>
</evidence>
<protein>
    <submittedName>
        <fullName evidence="1">Uncharacterized protein</fullName>
    </submittedName>
</protein>
<dbReference type="Proteomes" id="UP001283361">
    <property type="component" value="Unassembled WGS sequence"/>
</dbReference>
<reference evidence="1" key="1">
    <citation type="journal article" date="2023" name="G3 (Bethesda)">
        <title>A reference genome for the long-term kleptoplast-retaining sea slug Elysia crispata morphotype clarki.</title>
        <authorList>
            <person name="Eastman K.E."/>
            <person name="Pendleton A.L."/>
            <person name="Shaikh M.A."/>
            <person name="Suttiyut T."/>
            <person name="Ogas R."/>
            <person name="Tomko P."/>
            <person name="Gavelis G."/>
            <person name="Widhalm J.R."/>
            <person name="Wisecaver J.H."/>
        </authorList>
    </citation>
    <scope>NUCLEOTIDE SEQUENCE</scope>
    <source>
        <strain evidence="1">ECLA1</strain>
    </source>
</reference>
<gene>
    <name evidence="1" type="ORF">RRG08_043075</name>
</gene>
<sequence length="114" mass="12611">MYVAHFETHSWKHEEQMDHLGVFSFENTAQYENGGKAAQEGSPRGTDRHRLHYHSALSLGMLAEVSSIGINGCSGHIFLDALLAPSGLYDITNQGRSAKLYPAHLPDLMNSSRK</sequence>
<keyword evidence="2" id="KW-1185">Reference proteome</keyword>
<dbReference type="EMBL" id="JAWDGP010007329">
    <property type="protein sequence ID" value="KAK3725658.1"/>
    <property type="molecule type" value="Genomic_DNA"/>
</dbReference>
<accession>A0AAE0XYJ3</accession>
<proteinExistence type="predicted"/>
<comment type="caution">
    <text evidence="1">The sequence shown here is derived from an EMBL/GenBank/DDBJ whole genome shotgun (WGS) entry which is preliminary data.</text>
</comment>
<organism evidence="1 2">
    <name type="scientific">Elysia crispata</name>
    <name type="common">lettuce slug</name>
    <dbReference type="NCBI Taxonomy" id="231223"/>
    <lineage>
        <taxon>Eukaryota</taxon>
        <taxon>Metazoa</taxon>
        <taxon>Spiralia</taxon>
        <taxon>Lophotrochozoa</taxon>
        <taxon>Mollusca</taxon>
        <taxon>Gastropoda</taxon>
        <taxon>Heterobranchia</taxon>
        <taxon>Euthyneura</taxon>
        <taxon>Panpulmonata</taxon>
        <taxon>Sacoglossa</taxon>
        <taxon>Placobranchoidea</taxon>
        <taxon>Plakobranchidae</taxon>
        <taxon>Elysia</taxon>
    </lineage>
</organism>
<dbReference type="AlphaFoldDB" id="A0AAE0XYJ3"/>
<evidence type="ECO:0000313" key="2">
    <source>
        <dbReference type="Proteomes" id="UP001283361"/>
    </source>
</evidence>
<name>A0AAE0XYJ3_9GAST</name>